<dbReference type="Gene3D" id="3.30.2350.20">
    <property type="entry name" value="TruD, catalytic domain"/>
    <property type="match status" value="1"/>
</dbReference>
<keyword evidence="7" id="KW-1185">Reference proteome</keyword>
<dbReference type="Gene3D" id="3.30.2340.10">
    <property type="entry name" value="TruD, insertion domain"/>
    <property type="match status" value="1"/>
</dbReference>
<dbReference type="InterPro" id="IPR043165">
    <property type="entry name" value="TruD_insert_sf"/>
</dbReference>
<evidence type="ECO:0000259" key="5">
    <source>
        <dbReference type="PROSITE" id="PS50984"/>
    </source>
</evidence>
<dbReference type="GO" id="GO:0160150">
    <property type="term" value="F:tRNA pseudouridine(13) synthase activity"/>
    <property type="evidence" value="ECO:0007669"/>
    <property type="project" value="UniProtKB-EC"/>
</dbReference>
<feature type="domain" description="TRUD" evidence="5">
    <location>
        <begin position="157"/>
        <end position="307"/>
    </location>
</feature>
<dbReference type="PROSITE" id="PS50984">
    <property type="entry name" value="TRUD"/>
    <property type="match status" value="1"/>
</dbReference>
<dbReference type="InterPro" id="IPR011760">
    <property type="entry name" value="PsdUridine_synth_TruD_insert"/>
</dbReference>
<dbReference type="STRING" id="1742973.COMA2_20240"/>
<dbReference type="Proteomes" id="UP000198736">
    <property type="component" value="Unassembled WGS sequence"/>
</dbReference>
<reference evidence="7" key="1">
    <citation type="submission" date="2015-10" db="EMBL/GenBank/DDBJ databases">
        <authorList>
            <person name="Luecker S."/>
            <person name="Luecker S."/>
        </authorList>
    </citation>
    <scope>NUCLEOTIDE SEQUENCE [LARGE SCALE GENOMIC DNA]</scope>
</reference>
<dbReference type="GO" id="GO:0005829">
    <property type="term" value="C:cytosol"/>
    <property type="evidence" value="ECO:0007669"/>
    <property type="project" value="TreeGrafter"/>
</dbReference>
<dbReference type="EC" id="5.4.99.27" evidence="4"/>
<comment type="similarity">
    <text evidence="1 4">Belongs to the pseudouridine synthase TruD family.</text>
</comment>
<evidence type="ECO:0000313" key="6">
    <source>
        <dbReference type="EMBL" id="CUS35379.1"/>
    </source>
</evidence>
<dbReference type="PANTHER" id="PTHR47811:SF1">
    <property type="entry name" value="TRNA PSEUDOURIDINE SYNTHASE D"/>
    <property type="match status" value="1"/>
</dbReference>
<evidence type="ECO:0000256" key="2">
    <source>
        <dbReference type="ARBA" id="ARBA00022694"/>
    </source>
</evidence>
<dbReference type="GO" id="GO:0003723">
    <property type="term" value="F:RNA binding"/>
    <property type="evidence" value="ECO:0007669"/>
    <property type="project" value="InterPro"/>
</dbReference>
<dbReference type="RefSeq" id="WP_217490684.1">
    <property type="nucleotide sequence ID" value="NZ_CZPZ01000012.1"/>
</dbReference>
<dbReference type="Pfam" id="PF01142">
    <property type="entry name" value="TruD"/>
    <property type="match status" value="2"/>
</dbReference>
<proteinExistence type="inferred from homology"/>
<dbReference type="InterPro" id="IPR001656">
    <property type="entry name" value="PsdUridine_synth_TruD"/>
</dbReference>
<dbReference type="InterPro" id="IPR020119">
    <property type="entry name" value="PsdUridine_synth_TruD_CS"/>
</dbReference>
<keyword evidence="3 4" id="KW-0413">Isomerase</keyword>
<evidence type="ECO:0000256" key="4">
    <source>
        <dbReference type="HAMAP-Rule" id="MF_01082"/>
    </source>
</evidence>
<dbReference type="EMBL" id="CZPZ01000012">
    <property type="protein sequence ID" value="CUS35379.1"/>
    <property type="molecule type" value="Genomic_DNA"/>
</dbReference>
<dbReference type="GO" id="GO:0031119">
    <property type="term" value="P:tRNA pseudouridine synthesis"/>
    <property type="evidence" value="ECO:0007669"/>
    <property type="project" value="UniProtKB-UniRule"/>
</dbReference>
<evidence type="ECO:0000313" key="7">
    <source>
        <dbReference type="Proteomes" id="UP000198736"/>
    </source>
</evidence>
<dbReference type="SUPFAM" id="SSF55120">
    <property type="entry name" value="Pseudouridine synthase"/>
    <property type="match status" value="1"/>
</dbReference>
<organism evidence="6 7">
    <name type="scientific">Candidatus Nitrospira nitrificans</name>
    <dbReference type="NCBI Taxonomy" id="1742973"/>
    <lineage>
        <taxon>Bacteria</taxon>
        <taxon>Pseudomonadati</taxon>
        <taxon>Nitrospirota</taxon>
        <taxon>Nitrospiria</taxon>
        <taxon>Nitrospirales</taxon>
        <taxon>Nitrospiraceae</taxon>
        <taxon>Nitrospira</taxon>
    </lineage>
</organism>
<dbReference type="HAMAP" id="MF_01082">
    <property type="entry name" value="TruD"/>
    <property type="match status" value="1"/>
</dbReference>
<accession>A0A0S4LCL0</accession>
<dbReference type="AlphaFoldDB" id="A0A0S4LCL0"/>
<gene>
    <name evidence="4 6" type="primary">truD</name>
    <name evidence="6" type="ORF">COMA2_20240</name>
</gene>
<feature type="active site" description="Nucleophile" evidence="4">
    <location>
        <position position="80"/>
    </location>
</feature>
<evidence type="ECO:0000256" key="1">
    <source>
        <dbReference type="ARBA" id="ARBA00007953"/>
    </source>
</evidence>
<keyword evidence="2 4" id="KW-0819">tRNA processing</keyword>
<dbReference type="InterPro" id="IPR042214">
    <property type="entry name" value="TruD_catalytic"/>
</dbReference>
<name>A0A0S4LCL0_9BACT</name>
<protein>
    <recommendedName>
        <fullName evidence="4">tRNA pseudouridine synthase D</fullName>
        <ecNumber evidence="4">5.4.99.27</ecNumber>
    </recommendedName>
    <alternativeName>
        <fullName evidence="4">tRNA pseudouridine(13) synthase</fullName>
    </alternativeName>
    <alternativeName>
        <fullName evidence="4">tRNA pseudouridylate synthase D</fullName>
    </alternativeName>
    <alternativeName>
        <fullName evidence="4">tRNA-uridine isomerase D</fullName>
    </alternativeName>
</protein>
<dbReference type="InterPro" id="IPR020103">
    <property type="entry name" value="PsdUridine_synth_cat_dom_sf"/>
</dbReference>
<sequence>MRQPIDPFLTGDLPGIAGDIRTIPEDFHVEERPLYLPCGEGEHLYVTITKRGLSTPDLVRRLSSSLGIKAQAIGIAGLKDARAVTTQMVSLQGVTPEQVAGLTIDDMVLSLQVLGRHRNRLRTGHHSGNHFRLVIRNVAAHAADTVPAVLERLSRRGVPNYFGPQRQGKAGDNYQVGAALLQDARRREKMNRATRIWYLNSYQSFLFNRMLARRIDHLDRIFIGDWAMKLDNGACFQVENAEKEQSRADRFEISPTGILFGSRVSWASGEPGQIEETVIAEAGASKESLVAAAKACGFRGERRAFRIPLTELEWSLAGDILTLSFALPPGAYATSVLRELMKVSPATS</sequence>
<comment type="catalytic activity">
    <reaction evidence="4">
        <text>uridine(13) in tRNA = pseudouridine(13) in tRNA</text>
        <dbReference type="Rhea" id="RHEA:42540"/>
        <dbReference type="Rhea" id="RHEA-COMP:10105"/>
        <dbReference type="Rhea" id="RHEA-COMP:10106"/>
        <dbReference type="ChEBI" id="CHEBI:65314"/>
        <dbReference type="ChEBI" id="CHEBI:65315"/>
        <dbReference type="EC" id="5.4.99.27"/>
    </reaction>
</comment>
<comment type="function">
    <text evidence="4">Responsible for synthesis of pseudouridine from uracil-13 in transfer RNAs.</text>
</comment>
<dbReference type="PANTHER" id="PTHR47811">
    <property type="entry name" value="TRNA PSEUDOURIDINE SYNTHASE D"/>
    <property type="match status" value="1"/>
</dbReference>
<dbReference type="PROSITE" id="PS01268">
    <property type="entry name" value="UPF0024"/>
    <property type="match status" value="1"/>
</dbReference>
<dbReference type="InterPro" id="IPR050170">
    <property type="entry name" value="TruD_pseudoU_synthase"/>
</dbReference>
<evidence type="ECO:0000256" key="3">
    <source>
        <dbReference type="ARBA" id="ARBA00023235"/>
    </source>
</evidence>